<feature type="domain" description="PAC" evidence="18">
    <location>
        <begin position="372"/>
        <end position="426"/>
    </location>
</feature>
<dbReference type="Gene3D" id="3.30.200.20">
    <property type="entry name" value="Phosphorylase Kinase, domain 1"/>
    <property type="match status" value="1"/>
</dbReference>
<keyword evidence="10 14" id="KW-0067">ATP-binding</keyword>
<dbReference type="EC" id="2.7.11.1" evidence="3"/>
<keyword evidence="5" id="KW-0600">Photoreceptor protein</keyword>
<keyword evidence="8 14" id="KW-0547">Nucleotide-binding</keyword>
<keyword evidence="5" id="KW-0157">Chromophore</keyword>
<name>A0A126WWN5_9VIRI</name>
<feature type="domain" description="PAC" evidence="18">
    <location>
        <begin position="128"/>
        <end position="182"/>
    </location>
</feature>
<feature type="region of interest" description="Disordered" evidence="15">
    <location>
        <begin position="1"/>
        <end position="48"/>
    </location>
</feature>
<dbReference type="Pfam" id="PF13426">
    <property type="entry name" value="PAS_9"/>
    <property type="match status" value="2"/>
</dbReference>
<evidence type="ECO:0000256" key="1">
    <source>
        <dbReference type="ARBA" id="ARBA00001917"/>
    </source>
</evidence>
<dbReference type="GO" id="GO:0005524">
    <property type="term" value="F:ATP binding"/>
    <property type="evidence" value="ECO:0007669"/>
    <property type="project" value="UniProtKB-UniRule"/>
</dbReference>
<dbReference type="Gene3D" id="3.30.450.20">
    <property type="entry name" value="PAS domain"/>
    <property type="match status" value="2"/>
</dbReference>
<dbReference type="FunFam" id="3.30.450.20:FF:000036">
    <property type="entry name" value="Putative LOV domain-containing protein"/>
    <property type="match status" value="1"/>
</dbReference>
<feature type="region of interest" description="Disordered" evidence="15">
    <location>
        <begin position="653"/>
        <end position="683"/>
    </location>
</feature>
<dbReference type="CDD" id="cd05574">
    <property type="entry name" value="STKc_phototropin_like"/>
    <property type="match status" value="1"/>
</dbReference>
<dbReference type="SMART" id="SM00091">
    <property type="entry name" value="PAS"/>
    <property type="match status" value="2"/>
</dbReference>
<accession>A0A126WWN5</accession>
<feature type="region of interest" description="Disordered" evidence="15">
    <location>
        <begin position="269"/>
        <end position="296"/>
    </location>
</feature>
<dbReference type="NCBIfam" id="TIGR00229">
    <property type="entry name" value="sensory_box"/>
    <property type="match status" value="2"/>
</dbReference>
<dbReference type="SMART" id="SM00220">
    <property type="entry name" value="S_TKc"/>
    <property type="match status" value="1"/>
</dbReference>
<evidence type="ECO:0000256" key="10">
    <source>
        <dbReference type="ARBA" id="ARBA00022840"/>
    </source>
</evidence>
<feature type="compositionally biased region" description="Low complexity" evidence="15">
    <location>
        <begin position="35"/>
        <end position="44"/>
    </location>
</feature>
<evidence type="ECO:0000259" key="16">
    <source>
        <dbReference type="PROSITE" id="PS50011"/>
    </source>
</evidence>
<dbReference type="FunFam" id="3.30.200.20:FF:000133">
    <property type="entry name" value="LOV domain-containing protein"/>
    <property type="match status" value="1"/>
</dbReference>
<dbReference type="InterPro" id="IPR011009">
    <property type="entry name" value="Kinase-like_dom_sf"/>
</dbReference>
<dbReference type="FunFam" id="1.10.510.10:FF:000294">
    <property type="entry name" value="Serine/threonine-protein kinase OXI1"/>
    <property type="match status" value="1"/>
</dbReference>
<evidence type="ECO:0000256" key="7">
    <source>
        <dbReference type="ARBA" id="ARBA00022679"/>
    </source>
</evidence>
<dbReference type="InterPro" id="IPR017441">
    <property type="entry name" value="Protein_kinase_ATP_BS"/>
</dbReference>
<dbReference type="InterPro" id="IPR000700">
    <property type="entry name" value="PAS-assoc_C"/>
</dbReference>
<feature type="compositionally biased region" description="Basic residues" evidence="15">
    <location>
        <begin position="666"/>
        <end position="679"/>
    </location>
</feature>
<evidence type="ECO:0000256" key="15">
    <source>
        <dbReference type="SAM" id="MobiDB-lite"/>
    </source>
</evidence>
<dbReference type="PROSITE" id="PS00108">
    <property type="entry name" value="PROTEIN_KINASE_ST"/>
    <property type="match status" value="1"/>
</dbReference>
<keyword evidence="7" id="KW-0808">Transferase</keyword>
<evidence type="ECO:0000259" key="17">
    <source>
        <dbReference type="PROSITE" id="PS50112"/>
    </source>
</evidence>
<evidence type="ECO:0000256" key="2">
    <source>
        <dbReference type="ARBA" id="ARBA00009903"/>
    </source>
</evidence>
<dbReference type="PROSITE" id="PS00107">
    <property type="entry name" value="PROTEIN_KINASE_ATP"/>
    <property type="match status" value="1"/>
</dbReference>
<dbReference type="InterPro" id="IPR008271">
    <property type="entry name" value="Ser/Thr_kinase_AS"/>
</dbReference>
<sequence>MAPADAAPLVKGTTHDKVSGGGSVPTARRYSLGLSGDPGSARASGAGGPKVLGAKAELRDALTAFQQTFVMVDATKPDFPVMFASEGFYQMTGYSALETIGKNCRFLQGADTDRAEVAKLKAAVEAGESWCGRLLNYKKDGSPFWNLLTVTPVKDDVGKVVKFIGMQVEVTKYTEGSKDKETRPNALPVSLIKYDARQKEEAESSASDLLAEATKHPLLESLGGPSGATGGMEKLMQLPKVEEDAETATAAGAPRPERRKSFMAILSKKEAKGDAKAPEPAPAAGVVEEDDDDRNNRKGMDLATTLERIQKNFVITDPRLPDNPIIFASDDFLELTEYSREEIIGRNCRFLQGPDTNPKTVLRIREAINKEEDVTVQLLNYTKSGKPFWNLFHLQAVKDNKGVLQYFIGVQLDASQYVDPSIQGLEDRFAQEGEKLVMEAAKNIDGAVRELADPGAAATDLWSIHTQAAVVKPHKRQDKAWESIESVIAKDGKLGLKHFRPIKPLGAGDTGSVHLVELRDTGRLFAMKAMDKEVMINRNKVHRACTERDILGRLDHPFLPTLYASFQTATHVCLITEFCSGGELYGVLEKQKGKRFPEPVAKFYAAEVLLSLEFLHTQGVVYRDLKPENVLITESGHAMLSDFDLSFISTSEPKLEMPRPPAGEGKKKKSGMPKKKSGRKGPEAEAAWKAALRAMSPMLVAEPQTSSNSFVGTEEYIAPEIINGTGHSSPVDWWAFGIFLHEMLYGKTPFRGRNRQRTFTNVLMKELTFPDTVQVSPEAKALIHALLERDPEKRLGGKKGAAEIRAHPFFADIDWALIRHKAVPAPAVPVKLITTEADSARQSITDEELDWDENEARPSESLDYGY</sequence>
<dbReference type="PROSITE" id="PS50011">
    <property type="entry name" value="PROTEIN_KINASE_DOM"/>
    <property type="match status" value="1"/>
</dbReference>
<evidence type="ECO:0000259" key="18">
    <source>
        <dbReference type="PROSITE" id="PS50113"/>
    </source>
</evidence>
<feature type="domain" description="PAS" evidence="17">
    <location>
        <begin position="54"/>
        <end position="127"/>
    </location>
</feature>
<feature type="region of interest" description="Disordered" evidence="15">
    <location>
        <begin position="843"/>
        <end position="866"/>
    </location>
</feature>
<dbReference type="Pfam" id="PF00069">
    <property type="entry name" value="Pkinase"/>
    <property type="match status" value="2"/>
</dbReference>
<dbReference type="PROSITE" id="PS50112">
    <property type="entry name" value="PAS"/>
    <property type="match status" value="2"/>
</dbReference>
<comment type="cofactor">
    <cofactor evidence="1">
        <name>FMN</name>
        <dbReference type="ChEBI" id="CHEBI:58210"/>
    </cofactor>
</comment>
<dbReference type="SUPFAM" id="SSF56112">
    <property type="entry name" value="Protein kinase-like (PK-like)"/>
    <property type="match status" value="1"/>
</dbReference>
<evidence type="ECO:0000256" key="9">
    <source>
        <dbReference type="ARBA" id="ARBA00022777"/>
    </source>
</evidence>
<dbReference type="Gene3D" id="1.10.510.10">
    <property type="entry name" value="Transferase(Phosphotransferase) domain 1"/>
    <property type="match status" value="2"/>
</dbReference>
<organism evidence="19">
    <name type="scientific">Cosmarium tinctum</name>
    <dbReference type="NCBI Taxonomy" id="485969"/>
    <lineage>
        <taxon>Eukaryota</taxon>
        <taxon>Viridiplantae</taxon>
        <taxon>Streptophyta</taxon>
        <taxon>Zygnematophyceae</taxon>
        <taxon>Zygnematophycidae</taxon>
        <taxon>Desmidiales</taxon>
        <taxon>Desmidiaceae</taxon>
        <taxon>Cosmarium</taxon>
    </lineage>
</organism>
<dbReference type="InterPro" id="IPR000719">
    <property type="entry name" value="Prot_kinase_dom"/>
</dbReference>
<dbReference type="PROSITE" id="PS50113">
    <property type="entry name" value="PAC"/>
    <property type="match status" value="2"/>
</dbReference>
<evidence type="ECO:0000256" key="8">
    <source>
        <dbReference type="ARBA" id="ARBA00022741"/>
    </source>
</evidence>
<dbReference type="EMBL" id="KU698301">
    <property type="protein sequence ID" value="AML76470.1"/>
    <property type="molecule type" value="mRNA"/>
</dbReference>
<evidence type="ECO:0000256" key="3">
    <source>
        <dbReference type="ARBA" id="ARBA00012513"/>
    </source>
</evidence>
<comment type="catalytic activity">
    <reaction evidence="13">
        <text>L-seryl-[protein] + ATP = O-phospho-L-seryl-[protein] + ADP + H(+)</text>
        <dbReference type="Rhea" id="RHEA:17989"/>
        <dbReference type="Rhea" id="RHEA-COMP:9863"/>
        <dbReference type="Rhea" id="RHEA-COMP:11604"/>
        <dbReference type="ChEBI" id="CHEBI:15378"/>
        <dbReference type="ChEBI" id="CHEBI:29999"/>
        <dbReference type="ChEBI" id="CHEBI:30616"/>
        <dbReference type="ChEBI" id="CHEBI:83421"/>
        <dbReference type="ChEBI" id="CHEBI:456216"/>
        <dbReference type="EC" id="2.7.11.1"/>
    </reaction>
</comment>
<proteinExistence type="evidence at transcript level"/>
<dbReference type="InterPro" id="IPR000014">
    <property type="entry name" value="PAS"/>
</dbReference>
<dbReference type="InterPro" id="IPR035965">
    <property type="entry name" value="PAS-like_dom_sf"/>
</dbReference>
<evidence type="ECO:0000256" key="12">
    <source>
        <dbReference type="ARBA" id="ARBA00047899"/>
    </source>
</evidence>
<dbReference type="InterPro" id="IPR001610">
    <property type="entry name" value="PAC"/>
</dbReference>
<dbReference type="GO" id="GO:0009882">
    <property type="term" value="F:blue light photoreceptor activity"/>
    <property type="evidence" value="ECO:0007669"/>
    <property type="project" value="UniProtKB-ARBA"/>
</dbReference>
<keyword evidence="4" id="KW-0723">Serine/threonine-protein kinase</keyword>
<dbReference type="AlphaFoldDB" id="A0A126WWN5"/>
<evidence type="ECO:0000256" key="13">
    <source>
        <dbReference type="ARBA" id="ARBA00048679"/>
    </source>
</evidence>
<dbReference type="SUPFAM" id="SSF55785">
    <property type="entry name" value="PYP-like sensor domain (PAS domain)"/>
    <property type="match status" value="2"/>
</dbReference>
<dbReference type="GO" id="GO:0004674">
    <property type="term" value="F:protein serine/threonine kinase activity"/>
    <property type="evidence" value="ECO:0007669"/>
    <property type="project" value="UniProtKB-KW"/>
</dbReference>
<evidence type="ECO:0000256" key="4">
    <source>
        <dbReference type="ARBA" id="ARBA00022527"/>
    </source>
</evidence>
<evidence type="ECO:0000313" key="19">
    <source>
        <dbReference type="EMBL" id="AML76470.1"/>
    </source>
</evidence>
<comment type="catalytic activity">
    <reaction evidence="12">
        <text>L-threonyl-[protein] + ATP = O-phospho-L-threonyl-[protein] + ADP + H(+)</text>
        <dbReference type="Rhea" id="RHEA:46608"/>
        <dbReference type="Rhea" id="RHEA-COMP:11060"/>
        <dbReference type="Rhea" id="RHEA-COMP:11605"/>
        <dbReference type="ChEBI" id="CHEBI:15378"/>
        <dbReference type="ChEBI" id="CHEBI:30013"/>
        <dbReference type="ChEBI" id="CHEBI:30616"/>
        <dbReference type="ChEBI" id="CHEBI:61977"/>
        <dbReference type="ChEBI" id="CHEBI:456216"/>
        <dbReference type="EC" id="2.7.11.1"/>
    </reaction>
</comment>
<dbReference type="SMART" id="SM00086">
    <property type="entry name" value="PAC"/>
    <property type="match status" value="2"/>
</dbReference>
<reference evidence="19" key="1">
    <citation type="journal article" date="2016" name="Proc. Natl. Acad. Sci. U.S.A.">
        <title>Functional and topological diversity of LOV domain photoreceptors.</title>
        <authorList>
            <person name="Glantz S.T."/>
            <person name="Carpenter E.J."/>
            <person name="Melkonian M."/>
            <person name="Gardner K.H."/>
            <person name="Boyden E.S."/>
            <person name="Wong G.K."/>
            <person name="Chow B.Y."/>
        </authorList>
    </citation>
    <scope>NUCLEOTIDE SEQUENCE</scope>
    <source>
        <strain evidence="19">BHBK_2010820</strain>
    </source>
</reference>
<feature type="binding site" evidence="14">
    <location>
        <position position="528"/>
    </location>
    <ligand>
        <name>ATP</name>
        <dbReference type="ChEBI" id="CHEBI:30616"/>
    </ligand>
</feature>
<evidence type="ECO:0000256" key="14">
    <source>
        <dbReference type="PROSITE-ProRule" id="PRU10141"/>
    </source>
</evidence>
<feature type="domain" description="Protein kinase" evidence="16">
    <location>
        <begin position="499"/>
        <end position="810"/>
    </location>
</feature>
<protein>
    <recommendedName>
        <fullName evidence="3">non-specific serine/threonine protein kinase</fullName>
        <ecNumber evidence="3">2.7.11.1</ecNumber>
    </recommendedName>
</protein>
<keyword evidence="9" id="KW-0418">Kinase</keyword>
<evidence type="ECO:0000256" key="6">
    <source>
        <dbReference type="ARBA" id="ARBA00022606"/>
    </source>
</evidence>
<feature type="domain" description="PAS" evidence="17">
    <location>
        <begin position="298"/>
        <end position="371"/>
    </location>
</feature>
<dbReference type="CDD" id="cd00130">
    <property type="entry name" value="PAS"/>
    <property type="match status" value="2"/>
</dbReference>
<keyword evidence="11" id="KW-0675">Receptor</keyword>
<evidence type="ECO:0000256" key="11">
    <source>
        <dbReference type="ARBA" id="ARBA00023170"/>
    </source>
</evidence>
<dbReference type="PANTHER" id="PTHR45637">
    <property type="entry name" value="FLIPPASE KINASE 1-RELATED"/>
    <property type="match status" value="1"/>
</dbReference>
<comment type="similarity">
    <text evidence="2">Belongs to the protein kinase superfamily. AGC Ser/Thr protein kinase family.</text>
</comment>
<keyword evidence="6" id="KW-0716">Sensory transduction</keyword>
<evidence type="ECO:0000256" key="5">
    <source>
        <dbReference type="ARBA" id="ARBA00022543"/>
    </source>
</evidence>
<dbReference type="FunFam" id="3.30.450.20:FF:000135">
    <property type="entry name" value="Ptaureo1a lov2 domain"/>
    <property type="match status" value="1"/>
</dbReference>